<feature type="transmembrane region" description="Helical" evidence="6">
    <location>
        <begin position="91"/>
        <end position="108"/>
    </location>
</feature>
<sequence>WGGSTYPWNSPEIISLYCVSGAFLIALILVEHRFADEPVIPCQLFKIRTLVFNFLVRFFYGMCWLGLVYYIPLYYQIVRGKSAITSGLEMLPMILSVSSFSITTGFMISKTGYTIIWCWVGLAVMTVGAGLLIMFDVTISTSKQIGFLFLLGSGAGCCPQALILSVQAAVARKDVSMVTALSAFSRSIGGVLGIAIFGSLFNNKVARGLESLSFHIPVKDASEGLQFIDALQLNEREEVIGVYVHAFQTVFMVATCMAGVAFLFSLGVQSVKLEKTK</sequence>
<name>A0ABR2VMN9_9FUNG</name>
<evidence type="ECO:0008006" key="9">
    <source>
        <dbReference type="Google" id="ProtNLM"/>
    </source>
</evidence>
<feature type="transmembrane region" description="Helical" evidence="6">
    <location>
        <begin position="183"/>
        <end position="201"/>
    </location>
</feature>
<keyword evidence="2" id="KW-0813">Transport</keyword>
<feature type="transmembrane region" description="Helical" evidence="6">
    <location>
        <begin position="50"/>
        <end position="71"/>
    </location>
</feature>
<gene>
    <name evidence="7" type="ORF">K7432_016587</name>
</gene>
<dbReference type="Proteomes" id="UP001479436">
    <property type="component" value="Unassembled WGS sequence"/>
</dbReference>
<proteinExistence type="predicted"/>
<evidence type="ECO:0000256" key="6">
    <source>
        <dbReference type="SAM" id="Phobius"/>
    </source>
</evidence>
<evidence type="ECO:0000313" key="7">
    <source>
        <dbReference type="EMBL" id="KAK9675210.1"/>
    </source>
</evidence>
<dbReference type="PANTHER" id="PTHR23501">
    <property type="entry name" value="MAJOR FACILITATOR SUPERFAMILY"/>
    <property type="match status" value="1"/>
</dbReference>
<keyword evidence="5 6" id="KW-0472">Membrane</keyword>
<dbReference type="EMBL" id="JASJQH010009713">
    <property type="protein sequence ID" value="KAK9675210.1"/>
    <property type="molecule type" value="Genomic_DNA"/>
</dbReference>
<dbReference type="Gene3D" id="1.20.1250.20">
    <property type="entry name" value="MFS general substrate transporter like domains"/>
    <property type="match status" value="1"/>
</dbReference>
<evidence type="ECO:0000256" key="1">
    <source>
        <dbReference type="ARBA" id="ARBA00004127"/>
    </source>
</evidence>
<feature type="non-terminal residue" evidence="7">
    <location>
        <position position="1"/>
    </location>
</feature>
<dbReference type="PANTHER" id="PTHR23501:SF191">
    <property type="entry name" value="VACUOLAR BASIC AMINO ACID TRANSPORTER 4"/>
    <property type="match status" value="1"/>
</dbReference>
<evidence type="ECO:0000256" key="5">
    <source>
        <dbReference type="ARBA" id="ARBA00023136"/>
    </source>
</evidence>
<feature type="transmembrane region" description="Helical" evidence="6">
    <location>
        <begin position="242"/>
        <end position="268"/>
    </location>
</feature>
<dbReference type="Pfam" id="PF07690">
    <property type="entry name" value="MFS_1"/>
    <property type="match status" value="1"/>
</dbReference>
<evidence type="ECO:0000256" key="2">
    <source>
        <dbReference type="ARBA" id="ARBA00022448"/>
    </source>
</evidence>
<feature type="transmembrane region" description="Helical" evidence="6">
    <location>
        <begin position="115"/>
        <end position="135"/>
    </location>
</feature>
<evidence type="ECO:0000256" key="4">
    <source>
        <dbReference type="ARBA" id="ARBA00022989"/>
    </source>
</evidence>
<comment type="caution">
    <text evidence="7">The sequence shown here is derived from an EMBL/GenBank/DDBJ whole genome shotgun (WGS) entry which is preliminary data.</text>
</comment>
<feature type="transmembrane region" description="Helical" evidence="6">
    <location>
        <begin position="13"/>
        <end position="30"/>
    </location>
</feature>
<accession>A0ABR2VMN9</accession>
<dbReference type="SUPFAM" id="SSF103473">
    <property type="entry name" value="MFS general substrate transporter"/>
    <property type="match status" value="1"/>
</dbReference>
<reference evidence="7 8" key="1">
    <citation type="submission" date="2023-04" db="EMBL/GenBank/DDBJ databases">
        <title>Genome of Basidiobolus ranarum AG-B5.</title>
        <authorList>
            <person name="Stajich J.E."/>
            <person name="Carter-House D."/>
            <person name="Gryganskyi A."/>
        </authorList>
    </citation>
    <scope>NUCLEOTIDE SEQUENCE [LARGE SCALE GENOMIC DNA]</scope>
    <source>
        <strain evidence="7 8">AG-B5</strain>
    </source>
</reference>
<keyword evidence="4 6" id="KW-1133">Transmembrane helix</keyword>
<feature type="transmembrane region" description="Helical" evidence="6">
    <location>
        <begin position="147"/>
        <end position="171"/>
    </location>
</feature>
<organism evidence="7 8">
    <name type="scientific">Basidiobolus ranarum</name>
    <dbReference type="NCBI Taxonomy" id="34480"/>
    <lineage>
        <taxon>Eukaryota</taxon>
        <taxon>Fungi</taxon>
        <taxon>Fungi incertae sedis</taxon>
        <taxon>Zoopagomycota</taxon>
        <taxon>Entomophthoromycotina</taxon>
        <taxon>Basidiobolomycetes</taxon>
        <taxon>Basidiobolales</taxon>
        <taxon>Basidiobolaceae</taxon>
        <taxon>Basidiobolus</taxon>
    </lineage>
</organism>
<evidence type="ECO:0000313" key="8">
    <source>
        <dbReference type="Proteomes" id="UP001479436"/>
    </source>
</evidence>
<evidence type="ECO:0000256" key="3">
    <source>
        <dbReference type="ARBA" id="ARBA00022692"/>
    </source>
</evidence>
<keyword evidence="8" id="KW-1185">Reference proteome</keyword>
<keyword evidence="3 6" id="KW-0812">Transmembrane</keyword>
<comment type="subcellular location">
    <subcellularLocation>
        <location evidence="1">Endomembrane system</location>
        <topology evidence="1">Multi-pass membrane protein</topology>
    </subcellularLocation>
</comment>
<protein>
    <recommendedName>
        <fullName evidence="9">MFS general substrate transporter</fullName>
    </recommendedName>
</protein>
<dbReference type="InterPro" id="IPR011701">
    <property type="entry name" value="MFS"/>
</dbReference>
<dbReference type="InterPro" id="IPR036259">
    <property type="entry name" value="MFS_trans_sf"/>
</dbReference>